<dbReference type="RefSeq" id="WP_143898569.1">
    <property type="nucleotide sequence ID" value="NZ_CP083911.1"/>
</dbReference>
<evidence type="ECO:0000313" key="7">
    <source>
        <dbReference type="EMBL" id="TSE28510.1"/>
    </source>
</evidence>
<dbReference type="SUPFAM" id="SSF52091">
    <property type="entry name" value="SpoIIaa-like"/>
    <property type="match status" value="1"/>
</dbReference>
<keyword evidence="3 5" id="KW-1133">Transmembrane helix</keyword>
<dbReference type="Gene3D" id="3.30.750.24">
    <property type="entry name" value="STAS domain"/>
    <property type="match status" value="1"/>
</dbReference>
<name>A0A554WY48_9BURK</name>
<dbReference type="STRING" id="307486.GCA_000807215_00547"/>
<dbReference type="InterPro" id="IPR036513">
    <property type="entry name" value="STAS_dom_sf"/>
</dbReference>
<protein>
    <submittedName>
        <fullName evidence="7">Putative sulfate transporter</fullName>
    </submittedName>
</protein>
<keyword evidence="2 5" id="KW-0812">Transmembrane</keyword>
<feature type="transmembrane region" description="Helical" evidence="5">
    <location>
        <begin position="136"/>
        <end position="161"/>
    </location>
</feature>
<gene>
    <name evidence="7" type="ORF">Ttaiw_02581</name>
</gene>
<feature type="transmembrane region" description="Helical" evidence="5">
    <location>
        <begin position="346"/>
        <end position="364"/>
    </location>
</feature>
<keyword evidence="4 5" id="KW-0472">Membrane</keyword>
<dbReference type="GO" id="GO:0016020">
    <property type="term" value="C:membrane"/>
    <property type="evidence" value="ECO:0007669"/>
    <property type="project" value="UniProtKB-SubCell"/>
</dbReference>
<dbReference type="PANTHER" id="PTHR11814">
    <property type="entry name" value="SULFATE TRANSPORTER"/>
    <property type="match status" value="1"/>
</dbReference>
<comment type="subcellular location">
    <subcellularLocation>
        <location evidence="1">Membrane</location>
        <topology evidence="1">Multi-pass membrane protein</topology>
    </subcellularLocation>
</comment>
<evidence type="ECO:0000259" key="6">
    <source>
        <dbReference type="PROSITE" id="PS50801"/>
    </source>
</evidence>
<feature type="transmembrane region" description="Helical" evidence="5">
    <location>
        <begin position="371"/>
        <end position="388"/>
    </location>
</feature>
<proteinExistence type="predicted"/>
<dbReference type="EMBL" id="VJOM01000055">
    <property type="protein sequence ID" value="TSE28510.1"/>
    <property type="molecule type" value="Genomic_DNA"/>
</dbReference>
<dbReference type="OrthoDB" id="9769739at2"/>
<evidence type="ECO:0000256" key="2">
    <source>
        <dbReference type="ARBA" id="ARBA00022692"/>
    </source>
</evidence>
<evidence type="ECO:0000256" key="4">
    <source>
        <dbReference type="ARBA" id="ARBA00023136"/>
    </source>
</evidence>
<keyword evidence="8" id="KW-1185">Reference proteome</keyword>
<evidence type="ECO:0000256" key="1">
    <source>
        <dbReference type="ARBA" id="ARBA00004141"/>
    </source>
</evidence>
<feature type="transmembrane region" description="Helical" evidence="5">
    <location>
        <begin position="408"/>
        <end position="433"/>
    </location>
</feature>
<feature type="transmembrane region" description="Helical" evidence="5">
    <location>
        <begin position="102"/>
        <end position="124"/>
    </location>
</feature>
<feature type="transmembrane region" description="Helical" evidence="5">
    <location>
        <begin position="55"/>
        <end position="77"/>
    </location>
</feature>
<feature type="domain" description="STAS" evidence="6">
    <location>
        <begin position="459"/>
        <end position="572"/>
    </location>
</feature>
<dbReference type="Pfam" id="PF01740">
    <property type="entry name" value="STAS"/>
    <property type="match status" value="1"/>
</dbReference>
<comment type="caution">
    <text evidence="7">The sequence shown here is derived from an EMBL/GenBank/DDBJ whole genome shotgun (WGS) entry which is preliminary data.</text>
</comment>
<feature type="transmembrane region" description="Helical" evidence="5">
    <location>
        <begin position="315"/>
        <end position="334"/>
    </location>
</feature>
<dbReference type="GO" id="GO:0055085">
    <property type="term" value="P:transmembrane transport"/>
    <property type="evidence" value="ECO:0007669"/>
    <property type="project" value="InterPro"/>
</dbReference>
<dbReference type="InterPro" id="IPR011547">
    <property type="entry name" value="SLC26A/SulP_dom"/>
</dbReference>
<dbReference type="InterPro" id="IPR002645">
    <property type="entry name" value="STAS_dom"/>
</dbReference>
<dbReference type="AlphaFoldDB" id="A0A554WY48"/>
<evidence type="ECO:0000313" key="8">
    <source>
        <dbReference type="Proteomes" id="UP000317763"/>
    </source>
</evidence>
<dbReference type="Pfam" id="PF00916">
    <property type="entry name" value="Sulfate_transp"/>
    <property type="match status" value="1"/>
</dbReference>
<feature type="transmembrane region" description="Helical" evidence="5">
    <location>
        <begin position="28"/>
        <end position="48"/>
    </location>
</feature>
<accession>A0A554WY48</accession>
<feature type="transmembrane region" description="Helical" evidence="5">
    <location>
        <begin position="274"/>
        <end position="294"/>
    </location>
</feature>
<reference evidence="7 8" key="1">
    <citation type="submission" date="2019-07" db="EMBL/GenBank/DDBJ databases">
        <title>Tepidimonas taiwanensis I1-1 draft genome.</title>
        <authorList>
            <person name="Da Costa M.S."/>
            <person name="Froufe H.J.C."/>
            <person name="Egas C."/>
            <person name="Albuquerque L."/>
        </authorList>
    </citation>
    <scope>NUCLEOTIDE SEQUENCE [LARGE SCALE GENOMIC DNA]</scope>
    <source>
        <strain evidence="7 8">I1-1</strain>
    </source>
</reference>
<dbReference type="InterPro" id="IPR001902">
    <property type="entry name" value="SLC26A/SulP_fam"/>
</dbReference>
<feature type="transmembrane region" description="Helical" evidence="5">
    <location>
        <begin position="219"/>
        <end position="239"/>
    </location>
</feature>
<dbReference type="PROSITE" id="PS50801">
    <property type="entry name" value="STAS"/>
    <property type="match status" value="1"/>
</dbReference>
<feature type="transmembrane region" description="Helical" evidence="5">
    <location>
        <begin position="181"/>
        <end position="199"/>
    </location>
</feature>
<evidence type="ECO:0000256" key="5">
    <source>
        <dbReference type="SAM" id="Phobius"/>
    </source>
</evidence>
<evidence type="ECO:0000256" key="3">
    <source>
        <dbReference type="ARBA" id="ARBA00022989"/>
    </source>
</evidence>
<organism evidence="7 8">
    <name type="scientific">Tepidimonas taiwanensis</name>
    <dbReference type="NCBI Taxonomy" id="307486"/>
    <lineage>
        <taxon>Bacteria</taxon>
        <taxon>Pseudomonadati</taxon>
        <taxon>Pseudomonadota</taxon>
        <taxon>Betaproteobacteria</taxon>
        <taxon>Burkholderiales</taxon>
        <taxon>Tepidimonas</taxon>
    </lineage>
</organism>
<sequence>MAESVWSDWFPVLRWARGYGRGQLGGDLTAAAVVTLLLIPQALAYAVLAGMPPVTGLYASIVPMAVYALMCSSNVLGPGPTALRSVMSAAAVGAVVTPGGDAFIATSAVLAVLVGVALLVMGALRMGFMAHFLSQPVLAGFITAGGLLIAMSQVGHLLGVPLASGDALAFARSLIARAGDAHGLTLAVGAASIVAMVVARRWGRMALTRLAIPAAVADVLVKAAPLLVMAAAIGAAHAFDAPARGVAVVGDIPRGLPGLSVAPLLTVPWTTVQALLLPALLIAAMTFVEQISIAQSMAARRGERLDANAEMRAMGAANVAAGLTGAFAIGASFARTTVVAESGGRTPAAGLYTAVLLALAALLLTPWLRALPMAVLAAVVLVSLGSLLDWASFRRNWHYSRADFAAQALTFVATLLVDLVSGLMVGVLASLALHLWRSSHPHIAVVGNVAGTEHYRNVRRHDVITHPHLLGLRVDESLFFANVHHLEQRIDAELAAQPAIRDVILQCTAVNDIDASALQVLTALNDRLRQRGVRLHLSEVKGPVMDRLRRSDFLQRLSGHIYLTHHQAVQALRAPPPDA</sequence>
<dbReference type="CDD" id="cd07042">
    <property type="entry name" value="STAS_SulP_like_sulfate_transporter"/>
    <property type="match status" value="1"/>
</dbReference>
<dbReference type="Proteomes" id="UP000317763">
    <property type="component" value="Unassembled WGS sequence"/>
</dbReference>